<proteinExistence type="predicted"/>
<comment type="caution">
    <text evidence="3">The sequence shown here is derived from an EMBL/GenBank/DDBJ whole genome shotgun (WGS) entry which is preliminary data.</text>
</comment>
<keyword evidence="4" id="KW-1185">Reference proteome</keyword>
<dbReference type="PANTHER" id="PTHR46663">
    <property type="entry name" value="DIGUANYLATE CYCLASE DGCT-RELATED"/>
    <property type="match status" value="1"/>
</dbReference>
<dbReference type="NCBIfam" id="TIGR00229">
    <property type="entry name" value="sensory_box"/>
    <property type="match status" value="1"/>
</dbReference>
<evidence type="ECO:0000313" key="4">
    <source>
        <dbReference type="Proteomes" id="UP000552709"/>
    </source>
</evidence>
<dbReference type="Gene3D" id="3.30.70.270">
    <property type="match status" value="1"/>
</dbReference>
<feature type="domain" description="PAS" evidence="1">
    <location>
        <begin position="43"/>
        <end position="113"/>
    </location>
</feature>
<dbReference type="InterPro" id="IPR001610">
    <property type="entry name" value="PAC"/>
</dbReference>
<accession>A0A7W8JZ20</accession>
<dbReference type="RefSeq" id="WP_184137696.1">
    <property type="nucleotide sequence ID" value="NZ_JACHFL010000023.1"/>
</dbReference>
<dbReference type="SMART" id="SM00267">
    <property type="entry name" value="GGDEF"/>
    <property type="match status" value="1"/>
</dbReference>
<dbReference type="InterPro" id="IPR043128">
    <property type="entry name" value="Rev_trsase/Diguanyl_cyclase"/>
</dbReference>
<evidence type="ECO:0000259" key="1">
    <source>
        <dbReference type="PROSITE" id="PS50112"/>
    </source>
</evidence>
<dbReference type="PROSITE" id="PS50887">
    <property type="entry name" value="GGDEF"/>
    <property type="match status" value="1"/>
</dbReference>
<dbReference type="SMART" id="SM00086">
    <property type="entry name" value="PAC"/>
    <property type="match status" value="1"/>
</dbReference>
<dbReference type="CDD" id="cd01949">
    <property type="entry name" value="GGDEF"/>
    <property type="match status" value="1"/>
</dbReference>
<sequence length="326" mass="36256">MLEHFTSPLHSALIRLIPLVMADRKAGPPEDEPPPDFSGNPVDGDALIAAWDALDISVMITDTHQRLLYVNAAFTRRTGYTFTEVRGRNPRLLQGPQTDPEARRAIREGIARQTHLHQLILNYTKDGQPLWFDMHISPVFQDGALRYWIGVQEDASARIAVQRETEWASAHDSLTGLRNRHGLEAQLQAHMEGAMRRGESFAVVVLDLDGFKNVNDAHGHAEGDRVLRSVADALRVHTRAGDQLYRLGGDEFMVVLACAGENEAQSFALRLQETLAAVEGGNLPVRASVGMTLFPDDGQDMEALVRLADQRMYRNKAALKRRGNPE</sequence>
<dbReference type="Proteomes" id="UP000552709">
    <property type="component" value="Unassembled WGS sequence"/>
</dbReference>
<dbReference type="SUPFAM" id="SSF55073">
    <property type="entry name" value="Nucleotide cyclase"/>
    <property type="match status" value="1"/>
</dbReference>
<dbReference type="PROSITE" id="PS50112">
    <property type="entry name" value="PAS"/>
    <property type="match status" value="1"/>
</dbReference>
<dbReference type="AlphaFoldDB" id="A0A7W8JZ20"/>
<evidence type="ECO:0000313" key="3">
    <source>
        <dbReference type="EMBL" id="MBB5365856.1"/>
    </source>
</evidence>
<gene>
    <name evidence="3" type="ORF">HNQ08_004982</name>
</gene>
<dbReference type="EMBL" id="JACHFL010000023">
    <property type="protein sequence ID" value="MBB5365856.1"/>
    <property type="molecule type" value="Genomic_DNA"/>
</dbReference>
<reference evidence="3 4" key="1">
    <citation type="submission" date="2020-08" db="EMBL/GenBank/DDBJ databases">
        <title>Genomic Encyclopedia of Type Strains, Phase IV (KMG-IV): sequencing the most valuable type-strain genomes for metagenomic binning, comparative biology and taxonomic classification.</title>
        <authorList>
            <person name="Goeker M."/>
        </authorList>
    </citation>
    <scope>NUCLEOTIDE SEQUENCE [LARGE SCALE GENOMIC DNA]</scope>
    <source>
        <strain evidence="3 4">DSM 27939</strain>
    </source>
</reference>
<dbReference type="PANTHER" id="PTHR46663:SF3">
    <property type="entry name" value="SLL0267 PROTEIN"/>
    <property type="match status" value="1"/>
</dbReference>
<dbReference type="InterPro" id="IPR000014">
    <property type="entry name" value="PAS"/>
</dbReference>
<dbReference type="Pfam" id="PF13426">
    <property type="entry name" value="PAS_9"/>
    <property type="match status" value="1"/>
</dbReference>
<organism evidence="3 4">
    <name type="scientific">Deinococcus humi</name>
    <dbReference type="NCBI Taxonomy" id="662880"/>
    <lineage>
        <taxon>Bacteria</taxon>
        <taxon>Thermotogati</taxon>
        <taxon>Deinococcota</taxon>
        <taxon>Deinococci</taxon>
        <taxon>Deinococcales</taxon>
        <taxon>Deinococcaceae</taxon>
        <taxon>Deinococcus</taxon>
    </lineage>
</organism>
<dbReference type="InterPro" id="IPR035965">
    <property type="entry name" value="PAS-like_dom_sf"/>
</dbReference>
<dbReference type="SUPFAM" id="SSF55785">
    <property type="entry name" value="PYP-like sensor domain (PAS domain)"/>
    <property type="match status" value="1"/>
</dbReference>
<dbReference type="InterPro" id="IPR000160">
    <property type="entry name" value="GGDEF_dom"/>
</dbReference>
<dbReference type="NCBIfam" id="TIGR00254">
    <property type="entry name" value="GGDEF"/>
    <property type="match status" value="1"/>
</dbReference>
<dbReference type="SMART" id="SM00091">
    <property type="entry name" value="PAS"/>
    <property type="match status" value="1"/>
</dbReference>
<dbReference type="Pfam" id="PF00990">
    <property type="entry name" value="GGDEF"/>
    <property type="match status" value="1"/>
</dbReference>
<dbReference type="CDD" id="cd00130">
    <property type="entry name" value="PAS"/>
    <property type="match status" value="1"/>
</dbReference>
<dbReference type="FunFam" id="3.30.70.270:FF:000001">
    <property type="entry name" value="Diguanylate cyclase domain protein"/>
    <property type="match status" value="1"/>
</dbReference>
<protein>
    <submittedName>
        <fullName evidence="3">Diguanylate cyclase (GGDEF)-like protein/PAS domain S-box-containing protein</fullName>
    </submittedName>
</protein>
<dbReference type="InterPro" id="IPR052163">
    <property type="entry name" value="DGC-Regulatory_Protein"/>
</dbReference>
<name>A0A7W8JZ20_9DEIO</name>
<feature type="domain" description="GGDEF" evidence="2">
    <location>
        <begin position="199"/>
        <end position="326"/>
    </location>
</feature>
<evidence type="ECO:0000259" key="2">
    <source>
        <dbReference type="PROSITE" id="PS50887"/>
    </source>
</evidence>
<dbReference type="InterPro" id="IPR029787">
    <property type="entry name" value="Nucleotide_cyclase"/>
</dbReference>
<dbReference type="Gene3D" id="3.30.450.20">
    <property type="entry name" value="PAS domain"/>
    <property type="match status" value="1"/>
</dbReference>